<feature type="transmembrane region" description="Helical" evidence="6">
    <location>
        <begin position="155"/>
        <end position="171"/>
    </location>
</feature>
<feature type="transmembrane region" description="Helical" evidence="6">
    <location>
        <begin position="7"/>
        <end position="25"/>
    </location>
</feature>
<dbReference type="AlphaFoldDB" id="A0A7S3QN85"/>
<reference evidence="7" key="1">
    <citation type="submission" date="2021-01" db="EMBL/GenBank/DDBJ databases">
        <authorList>
            <person name="Corre E."/>
            <person name="Pelletier E."/>
            <person name="Niang G."/>
            <person name="Scheremetjew M."/>
            <person name="Finn R."/>
            <person name="Kale V."/>
            <person name="Holt S."/>
            <person name="Cochrane G."/>
            <person name="Meng A."/>
            <person name="Brown T."/>
            <person name="Cohen L."/>
        </authorList>
    </citation>
    <scope>NUCLEOTIDE SEQUENCE</scope>
    <source>
        <strain evidence="7">CCMP1320</strain>
    </source>
</reference>
<dbReference type="Pfam" id="PF08551">
    <property type="entry name" value="DUF1751"/>
    <property type="match status" value="1"/>
</dbReference>
<sequence length="309" mass="33602">MFQTTRLSKFISALLIAGFAVQWFLPDTRVYLALVPGKTLPMVWNLVSSGFLITNPIELVINVGMLLALARLVEPIHGSKEFLKFIFVVELMVSCTVFLAVYVMYATSPTARGTLLYTQFSGFHGVTAGLLVAVKQVMPHHEVKLLGPLKFTAKFLPSIALVLFTGLAYTFERLDLLAFYLPGTYLSWVYLRFFQLQPDSGGVHGDASDDFKFSSFFPDLLATPIDLLAGAVGVVTRLRHDVGAEGRAGHHHHHLAGMPSALGSDSADASRRRERGAKALEERLKGSHGTGHDLESGKGVVVAAEATSS</sequence>
<dbReference type="GO" id="GO:0016020">
    <property type="term" value="C:membrane"/>
    <property type="evidence" value="ECO:0007669"/>
    <property type="project" value="UniProtKB-SubCell"/>
</dbReference>
<protein>
    <recommendedName>
        <fullName evidence="8">Peptidase S54 rhomboid domain-containing protein</fullName>
    </recommendedName>
</protein>
<dbReference type="PANTHER" id="PTHR13377:SF3">
    <property type="entry name" value="TRANSMEMBRANE PROTEIN 115"/>
    <property type="match status" value="1"/>
</dbReference>
<feature type="transmembrane region" description="Helical" evidence="6">
    <location>
        <begin position="82"/>
        <end position="104"/>
    </location>
</feature>
<dbReference type="GO" id="GO:0005794">
    <property type="term" value="C:Golgi apparatus"/>
    <property type="evidence" value="ECO:0007669"/>
    <property type="project" value="TreeGrafter"/>
</dbReference>
<dbReference type="FunFam" id="1.20.1540.10:FF:000004">
    <property type="entry name" value="Transmembrane protein 115"/>
    <property type="match status" value="1"/>
</dbReference>
<dbReference type="PANTHER" id="PTHR13377">
    <property type="entry name" value="PLACENTAL PROTEIN 6"/>
    <property type="match status" value="1"/>
</dbReference>
<gene>
    <name evidence="7" type="ORF">DTER00134_LOCUS3100</name>
</gene>
<dbReference type="InterPro" id="IPR013861">
    <property type="entry name" value="TMEM115/Pdh1/Rbl19"/>
</dbReference>
<dbReference type="Gene3D" id="1.20.1540.10">
    <property type="entry name" value="Rhomboid-like"/>
    <property type="match status" value="1"/>
</dbReference>
<feature type="compositionally biased region" description="Basic and acidic residues" evidence="5">
    <location>
        <begin position="268"/>
        <end position="296"/>
    </location>
</feature>
<dbReference type="SUPFAM" id="SSF144091">
    <property type="entry name" value="Rhomboid-like"/>
    <property type="match status" value="1"/>
</dbReference>
<keyword evidence="3 6" id="KW-1133">Transmembrane helix</keyword>
<feature type="region of interest" description="Disordered" evidence="5">
    <location>
        <begin position="249"/>
        <end position="309"/>
    </location>
</feature>
<dbReference type="InterPro" id="IPR035952">
    <property type="entry name" value="Rhomboid-like_sf"/>
</dbReference>
<accession>A0A7S3QN85</accession>
<feature type="transmembrane region" description="Helical" evidence="6">
    <location>
        <begin position="45"/>
        <end position="70"/>
    </location>
</feature>
<evidence type="ECO:0000256" key="6">
    <source>
        <dbReference type="SAM" id="Phobius"/>
    </source>
</evidence>
<keyword evidence="2 6" id="KW-0812">Transmembrane</keyword>
<name>A0A7S3QN85_DUNTE</name>
<keyword evidence="4 6" id="KW-0472">Membrane</keyword>
<feature type="transmembrane region" description="Helical" evidence="6">
    <location>
        <begin position="116"/>
        <end position="134"/>
    </location>
</feature>
<evidence type="ECO:0008006" key="8">
    <source>
        <dbReference type="Google" id="ProtNLM"/>
    </source>
</evidence>
<evidence type="ECO:0000256" key="1">
    <source>
        <dbReference type="ARBA" id="ARBA00004141"/>
    </source>
</evidence>
<evidence type="ECO:0000313" key="7">
    <source>
        <dbReference type="EMBL" id="CAE0488037.1"/>
    </source>
</evidence>
<evidence type="ECO:0000256" key="3">
    <source>
        <dbReference type="ARBA" id="ARBA00022989"/>
    </source>
</evidence>
<dbReference type="SMART" id="SM01160">
    <property type="entry name" value="DUF1751"/>
    <property type="match status" value="1"/>
</dbReference>
<organism evidence="7">
    <name type="scientific">Dunaliella tertiolecta</name>
    <name type="common">Green alga</name>
    <dbReference type="NCBI Taxonomy" id="3047"/>
    <lineage>
        <taxon>Eukaryota</taxon>
        <taxon>Viridiplantae</taxon>
        <taxon>Chlorophyta</taxon>
        <taxon>core chlorophytes</taxon>
        <taxon>Chlorophyceae</taxon>
        <taxon>CS clade</taxon>
        <taxon>Chlamydomonadales</taxon>
        <taxon>Dunaliellaceae</taxon>
        <taxon>Dunaliella</taxon>
    </lineage>
</organism>
<proteinExistence type="predicted"/>
<evidence type="ECO:0000256" key="5">
    <source>
        <dbReference type="SAM" id="MobiDB-lite"/>
    </source>
</evidence>
<evidence type="ECO:0000256" key="4">
    <source>
        <dbReference type="ARBA" id="ARBA00023136"/>
    </source>
</evidence>
<evidence type="ECO:0000256" key="2">
    <source>
        <dbReference type="ARBA" id="ARBA00022692"/>
    </source>
</evidence>
<dbReference type="GO" id="GO:0006890">
    <property type="term" value="P:retrograde vesicle-mediated transport, Golgi to endoplasmic reticulum"/>
    <property type="evidence" value="ECO:0007669"/>
    <property type="project" value="InterPro"/>
</dbReference>
<comment type="subcellular location">
    <subcellularLocation>
        <location evidence="1">Membrane</location>
        <topology evidence="1">Multi-pass membrane protein</topology>
    </subcellularLocation>
</comment>
<dbReference type="EMBL" id="HBIP01006096">
    <property type="protein sequence ID" value="CAE0488037.1"/>
    <property type="molecule type" value="Transcribed_RNA"/>
</dbReference>